<dbReference type="GO" id="GO:0051075">
    <property type="term" value="F:S-adenosylmethionine:tRNA ribosyltransferase-isomerase activity"/>
    <property type="evidence" value="ECO:0007669"/>
    <property type="project" value="UniProtKB-EC"/>
</dbReference>
<dbReference type="InterPro" id="IPR042119">
    <property type="entry name" value="QueA_dom2"/>
</dbReference>
<dbReference type="SUPFAM" id="SSF111337">
    <property type="entry name" value="QueA-like"/>
    <property type="match status" value="1"/>
</dbReference>
<reference evidence="15 16" key="1">
    <citation type="submission" date="2019-06" db="EMBL/GenBank/DDBJ databases">
        <title>Genomic insights into carbon and energy metabolism of Deferribacter autotrophicus revealed new metabolic traits in the phylum Deferribacteres.</title>
        <authorList>
            <person name="Slobodkin A.I."/>
            <person name="Slobodkina G.B."/>
            <person name="Allioux M."/>
            <person name="Alain K."/>
            <person name="Jebbar M."/>
            <person name="Shadrin V."/>
            <person name="Kublanov I.V."/>
            <person name="Toshchakov S.V."/>
            <person name="Bonch-Osmolovskaya E.A."/>
        </authorList>
    </citation>
    <scope>NUCLEOTIDE SEQUENCE [LARGE SCALE GENOMIC DNA]</scope>
    <source>
        <strain evidence="15 16">SL50</strain>
    </source>
</reference>
<evidence type="ECO:0000256" key="4">
    <source>
        <dbReference type="ARBA" id="ARBA00022490"/>
    </source>
</evidence>
<dbReference type="Gene3D" id="3.40.1780.10">
    <property type="entry name" value="QueA-like"/>
    <property type="match status" value="1"/>
</dbReference>
<dbReference type="GO" id="GO:0005737">
    <property type="term" value="C:cytoplasm"/>
    <property type="evidence" value="ECO:0007669"/>
    <property type="project" value="UniProtKB-SubCell"/>
</dbReference>
<keyword evidence="14" id="KW-0812">Transmembrane</keyword>
<evidence type="ECO:0000256" key="8">
    <source>
        <dbReference type="ARBA" id="ARBA00052751"/>
    </source>
</evidence>
<dbReference type="PANTHER" id="PTHR30307:SF0">
    <property type="entry name" value="S-ADENOSYLMETHIONINE:TRNA RIBOSYLTRANSFERASE-ISOMERASE"/>
    <property type="match status" value="1"/>
</dbReference>
<comment type="catalytic activity">
    <reaction evidence="8 13">
        <text>7-aminomethyl-7-carbaguanosine(34) in tRNA + S-adenosyl-L-methionine = epoxyqueuosine(34) in tRNA + adenine + L-methionine + 2 H(+)</text>
        <dbReference type="Rhea" id="RHEA:32155"/>
        <dbReference type="Rhea" id="RHEA-COMP:10342"/>
        <dbReference type="Rhea" id="RHEA-COMP:18582"/>
        <dbReference type="ChEBI" id="CHEBI:15378"/>
        <dbReference type="ChEBI" id="CHEBI:16708"/>
        <dbReference type="ChEBI" id="CHEBI:57844"/>
        <dbReference type="ChEBI" id="CHEBI:59789"/>
        <dbReference type="ChEBI" id="CHEBI:82833"/>
        <dbReference type="ChEBI" id="CHEBI:194443"/>
        <dbReference type="EC" id="2.4.99.17"/>
    </reaction>
</comment>
<dbReference type="RefSeq" id="WP_149266234.1">
    <property type="nucleotide sequence ID" value="NZ_VFJB01000004.1"/>
</dbReference>
<dbReference type="Proteomes" id="UP000322876">
    <property type="component" value="Unassembled WGS sequence"/>
</dbReference>
<evidence type="ECO:0000313" key="16">
    <source>
        <dbReference type="Proteomes" id="UP000322876"/>
    </source>
</evidence>
<comment type="caution">
    <text evidence="15">The sequence shown here is derived from an EMBL/GenBank/DDBJ whole genome shotgun (WGS) entry which is preliminary data.</text>
</comment>
<evidence type="ECO:0000256" key="11">
    <source>
        <dbReference type="ARBA" id="ARBA00069325"/>
    </source>
</evidence>
<dbReference type="UniPathway" id="UPA00392"/>
<name>A0A5A8F8D4_9BACT</name>
<evidence type="ECO:0000256" key="7">
    <source>
        <dbReference type="ARBA" id="ARBA00022785"/>
    </source>
</evidence>
<comment type="pathway">
    <text evidence="2 13">tRNA modification; tRNA-queuosine biosynthesis.</text>
</comment>
<keyword evidence="5 13" id="KW-0808">Transferase</keyword>
<dbReference type="EC" id="2.4.99.17" evidence="10 13"/>
<keyword evidence="15" id="KW-0328">Glycosyltransferase</keyword>
<dbReference type="OrthoDB" id="9805933at2"/>
<protein>
    <recommendedName>
        <fullName evidence="11 13">S-adenosylmethionine:tRNA ribosyltransferase-isomerase</fullName>
        <ecNumber evidence="10 13">2.4.99.17</ecNumber>
    </recommendedName>
    <alternativeName>
        <fullName evidence="12 13">Queuosine biosynthesis protein QueA</fullName>
    </alternativeName>
</protein>
<gene>
    <name evidence="13 15" type="primary">queA</name>
    <name evidence="15" type="ORF">FHQ18_05865</name>
</gene>
<dbReference type="InterPro" id="IPR042118">
    <property type="entry name" value="QueA_dom1"/>
</dbReference>
<evidence type="ECO:0000256" key="6">
    <source>
        <dbReference type="ARBA" id="ARBA00022691"/>
    </source>
</evidence>
<keyword evidence="4 13" id="KW-0963">Cytoplasm</keyword>
<comment type="similarity">
    <text evidence="9 13">Belongs to the QueA family.</text>
</comment>
<evidence type="ECO:0000313" key="15">
    <source>
        <dbReference type="EMBL" id="KAA0258682.1"/>
    </source>
</evidence>
<dbReference type="GO" id="GO:0008616">
    <property type="term" value="P:tRNA queuosine(34) biosynthetic process"/>
    <property type="evidence" value="ECO:0007669"/>
    <property type="project" value="UniProtKB-UniRule"/>
</dbReference>
<keyword evidence="7 13" id="KW-0671">Queuosine biosynthesis</keyword>
<accession>A0A5A8F8D4</accession>
<dbReference type="FunFam" id="3.40.1780.10:FF:000001">
    <property type="entry name" value="S-adenosylmethionine:tRNA ribosyltransferase-isomerase"/>
    <property type="match status" value="1"/>
</dbReference>
<dbReference type="AlphaFoldDB" id="A0A5A8F8D4"/>
<evidence type="ECO:0000256" key="1">
    <source>
        <dbReference type="ARBA" id="ARBA00004496"/>
    </source>
</evidence>
<dbReference type="Pfam" id="PF02547">
    <property type="entry name" value="Queuosine_synth"/>
    <property type="match status" value="1"/>
</dbReference>
<evidence type="ECO:0000256" key="10">
    <source>
        <dbReference type="ARBA" id="ARBA00066503"/>
    </source>
</evidence>
<comment type="subunit">
    <text evidence="3 13">Monomer.</text>
</comment>
<dbReference type="NCBIfam" id="TIGR00113">
    <property type="entry name" value="queA"/>
    <property type="match status" value="1"/>
</dbReference>
<evidence type="ECO:0000256" key="5">
    <source>
        <dbReference type="ARBA" id="ARBA00022679"/>
    </source>
</evidence>
<keyword evidence="14" id="KW-0472">Membrane</keyword>
<dbReference type="PANTHER" id="PTHR30307">
    <property type="entry name" value="S-ADENOSYLMETHIONINE:TRNA RIBOSYLTRANSFERASE-ISOMERASE"/>
    <property type="match status" value="1"/>
</dbReference>
<comment type="function">
    <text evidence="13">Transfers and isomerizes the ribose moiety from AdoMet to the 7-aminomethyl group of 7-deazaguanine (preQ1-tRNA) to give epoxyqueuosine (oQ-tRNA).</text>
</comment>
<evidence type="ECO:0000256" key="13">
    <source>
        <dbReference type="HAMAP-Rule" id="MF_00113"/>
    </source>
</evidence>
<evidence type="ECO:0000256" key="12">
    <source>
        <dbReference type="ARBA" id="ARBA00076160"/>
    </source>
</evidence>
<dbReference type="EMBL" id="VFJB01000004">
    <property type="protein sequence ID" value="KAA0258682.1"/>
    <property type="molecule type" value="Genomic_DNA"/>
</dbReference>
<dbReference type="HAMAP" id="MF_00113">
    <property type="entry name" value="QueA"/>
    <property type="match status" value="1"/>
</dbReference>
<proteinExistence type="inferred from homology"/>
<evidence type="ECO:0000256" key="14">
    <source>
        <dbReference type="SAM" id="Phobius"/>
    </source>
</evidence>
<dbReference type="Gene3D" id="2.40.10.240">
    <property type="entry name" value="QueA-like"/>
    <property type="match status" value="1"/>
</dbReference>
<keyword evidence="14" id="KW-1133">Transmembrane helix</keyword>
<keyword evidence="15" id="KW-0413">Isomerase</keyword>
<dbReference type="InterPro" id="IPR003699">
    <property type="entry name" value="QueA"/>
</dbReference>
<keyword evidence="16" id="KW-1185">Reference proteome</keyword>
<organism evidence="15 16">
    <name type="scientific">Deferribacter autotrophicus</name>
    <dbReference type="NCBI Taxonomy" id="500465"/>
    <lineage>
        <taxon>Bacteria</taxon>
        <taxon>Pseudomonadati</taxon>
        <taxon>Deferribacterota</taxon>
        <taxon>Deferribacteres</taxon>
        <taxon>Deferribacterales</taxon>
        <taxon>Deferribacteraceae</taxon>
        <taxon>Deferribacter</taxon>
    </lineage>
</organism>
<feature type="transmembrane region" description="Helical" evidence="14">
    <location>
        <begin position="302"/>
        <end position="321"/>
    </location>
</feature>
<sequence length="341" mass="38737">MGKTSIERYNFNLDESLIAQFPADKRGESRLLVVNRASATFNDMKFKDIVSLIDSDSFLVVNNTKVLKARLFGKKKSGGRIEVLLLEQLDNKKFRAMIGGKWKREDEIYIDEFKIAATGRDAEGLVIVDFLENDPFMVMEQKGHIPLPPYIKRSDTEIDQERYNTVYSKNYGSVAAPTAGLHFTNEILKALKEKGVEILEITLNVGLGTFRPIKTEFIEDHQMHSENFTIDSDVATRINKLKNEGKKLIAVGTTVVRALESAASDDGVVREAKNQSTNLFIKEGYRFKIVDKLITNFHLPKSTLFILVTAFGGYDLIMNAYKHAMKNRYRFFSYGDAMFVE</sequence>
<evidence type="ECO:0000256" key="2">
    <source>
        <dbReference type="ARBA" id="ARBA00004691"/>
    </source>
</evidence>
<dbReference type="InterPro" id="IPR036100">
    <property type="entry name" value="QueA_sf"/>
</dbReference>
<keyword evidence="6 13" id="KW-0949">S-adenosyl-L-methionine</keyword>
<evidence type="ECO:0000256" key="9">
    <source>
        <dbReference type="ARBA" id="ARBA00061210"/>
    </source>
</evidence>
<evidence type="ECO:0000256" key="3">
    <source>
        <dbReference type="ARBA" id="ARBA00011245"/>
    </source>
</evidence>
<dbReference type="NCBIfam" id="NF001140">
    <property type="entry name" value="PRK00147.1"/>
    <property type="match status" value="1"/>
</dbReference>
<comment type="subcellular location">
    <subcellularLocation>
        <location evidence="1 13">Cytoplasm</location>
    </subcellularLocation>
</comment>